<keyword evidence="1" id="KW-0472">Membrane</keyword>
<dbReference type="GeneID" id="78288769"/>
<feature type="transmembrane region" description="Helical" evidence="1">
    <location>
        <begin position="39"/>
        <end position="67"/>
    </location>
</feature>
<organism evidence="2 3">
    <name type="scientific">Thomasclavelia cocleata</name>
    <dbReference type="NCBI Taxonomy" id="69824"/>
    <lineage>
        <taxon>Bacteria</taxon>
        <taxon>Bacillati</taxon>
        <taxon>Bacillota</taxon>
        <taxon>Erysipelotrichia</taxon>
        <taxon>Erysipelotrichales</taxon>
        <taxon>Coprobacillaceae</taxon>
        <taxon>Thomasclavelia</taxon>
    </lineage>
</organism>
<dbReference type="AlphaFoldDB" id="A0A1I0FUS9"/>
<dbReference type="OrthoDB" id="1955310at2"/>
<evidence type="ECO:0000313" key="2">
    <source>
        <dbReference type="EMBL" id="SET61985.1"/>
    </source>
</evidence>
<gene>
    <name evidence="2" type="ORF">SAMN04489758_12239</name>
</gene>
<reference evidence="3" key="1">
    <citation type="submission" date="2016-10" db="EMBL/GenBank/DDBJ databases">
        <authorList>
            <person name="Varghese N."/>
            <person name="Submissions S."/>
        </authorList>
    </citation>
    <scope>NUCLEOTIDE SEQUENCE [LARGE SCALE GENOMIC DNA]</scope>
    <source>
        <strain evidence="3">DSM 1551</strain>
    </source>
</reference>
<feature type="transmembrane region" description="Helical" evidence="1">
    <location>
        <begin position="7"/>
        <end position="27"/>
    </location>
</feature>
<dbReference type="RefSeq" id="WP_092354572.1">
    <property type="nucleotide sequence ID" value="NZ_FOIN01000022.1"/>
</dbReference>
<name>A0A1I0FUS9_9FIRM</name>
<feature type="transmembrane region" description="Helical" evidence="1">
    <location>
        <begin position="79"/>
        <end position="106"/>
    </location>
</feature>
<keyword evidence="3" id="KW-1185">Reference proteome</keyword>
<evidence type="ECO:0000256" key="1">
    <source>
        <dbReference type="SAM" id="Phobius"/>
    </source>
</evidence>
<keyword evidence="1" id="KW-0812">Transmembrane</keyword>
<sequence>MKNLNKCLLVSFVLGVLYAIYIVAYFGGAVGGSEGAEQAGAAIATALVTPHMICTVLAVIFNGLGLFMNKRGFALTGAILYAVAIVMFIPYFIFIIIQMILSFVGFAKMKKA</sequence>
<dbReference type="Proteomes" id="UP000198558">
    <property type="component" value="Unassembled WGS sequence"/>
</dbReference>
<dbReference type="EMBL" id="FOIN01000022">
    <property type="protein sequence ID" value="SET61985.1"/>
    <property type="molecule type" value="Genomic_DNA"/>
</dbReference>
<proteinExistence type="predicted"/>
<evidence type="ECO:0008006" key="4">
    <source>
        <dbReference type="Google" id="ProtNLM"/>
    </source>
</evidence>
<evidence type="ECO:0000313" key="3">
    <source>
        <dbReference type="Proteomes" id="UP000198558"/>
    </source>
</evidence>
<keyword evidence="1" id="KW-1133">Transmembrane helix</keyword>
<accession>A0A1I0FUS9</accession>
<protein>
    <recommendedName>
        <fullName evidence="4">DUF4064 domain-containing protein</fullName>
    </recommendedName>
</protein>